<reference evidence="23 24" key="1">
    <citation type="submission" date="2015-12" db="EMBL/GenBank/DDBJ databases">
        <title>The genome of Folsomia candida.</title>
        <authorList>
            <person name="Faddeeva A."/>
            <person name="Derks M.F."/>
            <person name="Anvar Y."/>
            <person name="Smit S."/>
            <person name="Van Straalen N."/>
            <person name="Roelofs D."/>
        </authorList>
    </citation>
    <scope>NUCLEOTIDE SEQUENCE [LARGE SCALE GENOMIC DNA]</scope>
    <source>
        <strain evidence="23 24">VU population</strain>
        <tissue evidence="23">Whole body</tissue>
    </source>
</reference>
<evidence type="ECO:0000259" key="20">
    <source>
        <dbReference type="Pfam" id="PF02770"/>
    </source>
</evidence>
<dbReference type="InterPro" id="IPR036250">
    <property type="entry name" value="AcylCo_DH-like_C"/>
</dbReference>
<dbReference type="PANTHER" id="PTHR43884">
    <property type="entry name" value="ACYL-COA DEHYDROGENASE"/>
    <property type="match status" value="1"/>
</dbReference>
<dbReference type="PROSITE" id="PS00073">
    <property type="entry name" value="ACYL_COA_DH_2"/>
    <property type="match status" value="1"/>
</dbReference>
<comment type="catalytic activity">
    <reaction evidence="15">
        <text>eicosanoyl-CoA + oxidized [electron-transfer flavoprotein] + H(+) = (2E)-eicosenoyl-CoA + reduced [electron-transfer flavoprotein]</text>
        <dbReference type="Rhea" id="RHEA:47236"/>
        <dbReference type="Rhea" id="RHEA-COMP:10685"/>
        <dbReference type="Rhea" id="RHEA-COMP:10686"/>
        <dbReference type="ChEBI" id="CHEBI:15378"/>
        <dbReference type="ChEBI" id="CHEBI:57380"/>
        <dbReference type="ChEBI" id="CHEBI:57692"/>
        <dbReference type="ChEBI" id="CHEBI:58307"/>
        <dbReference type="ChEBI" id="CHEBI:74691"/>
    </reaction>
    <physiologicalReaction direction="left-to-right" evidence="15">
        <dbReference type="Rhea" id="RHEA:47237"/>
    </physiologicalReaction>
</comment>
<keyword evidence="12" id="KW-0472">Membrane</keyword>
<evidence type="ECO:0000256" key="1">
    <source>
        <dbReference type="ARBA" id="ARBA00001974"/>
    </source>
</evidence>
<keyword evidence="11" id="KW-0496">Mitochondrion</keyword>
<dbReference type="OMA" id="CDLANDW"/>
<evidence type="ECO:0000256" key="14">
    <source>
        <dbReference type="ARBA" id="ARBA00049038"/>
    </source>
</evidence>
<dbReference type="InterPro" id="IPR006089">
    <property type="entry name" value="Acyl-CoA_DH_CS"/>
</dbReference>
<keyword evidence="4" id="KW-0597">Phosphoprotein</keyword>
<evidence type="ECO:0000256" key="9">
    <source>
        <dbReference type="ARBA" id="ARBA00022990"/>
    </source>
</evidence>
<dbReference type="PROSITE" id="PS00072">
    <property type="entry name" value="ACYL_COA_DH_1"/>
    <property type="match status" value="1"/>
</dbReference>
<dbReference type="EMBL" id="LNIX01000001">
    <property type="protein sequence ID" value="OXA62998.1"/>
    <property type="molecule type" value="Genomic_DNA"/>
</dbReference>
<comment type="catalytic activity">
    <reaction evidence="16">
        <text>octadecanoyl-CoA + oxidized [electron-transfer flavoprotein] + H(+) = (2E)-octadecenoyl-CoA + reduced [electron-transfer flavoprotein]</text>
        <dbReference type="Rhea" id="RHEA:47240"/>
        <dbReference type="Rhea" id="RHEA-COMP:10685"/>
        <dbReference type="Rhea" id="RHEA-COMP:10686"/>
        <dbReference type="ChEBI" id="CHEBI:15378"/>
        <dbReference type="ChEBI" id="CHEBI:57394"/>
        <dbReference type="ChEBI" id="CHEBI:57692"/>
        <dbReference type="ChEBI" id="CHEBI:58307"/>
        <dbReference type="ChEBI" id="CHEBI:71412"/>
    </reaction>
    <physiologicalReaction direction="left-to-right" evidence="16">
        <dbReference type="Rhea" id="RHEA:47241"/>
    </physiologicalReaction>
</comment>
<dbReference type="GO" id="GO:0005743">
    <property type="term" value="C:mitochondrial inner membrane"/>
    <property type="evidence" value="ECO:0007669"/>
    <property type="project" value="UniProtKB-SubCell"/>
</dbReference>
<dbReference type="GO" id="GO:0050660">
    <property type="term" value="F:flavin adenine dinucleotide binding"/>
    <property type="evidence" value="ECO:0007669"/>
    <property type="project" value="InterPro"/>
</dbReference>
<protein>
    <submittedName>
        <fullName evidence="23">Acyl-CoA dehydrogenase family member 9, mitochondrial</fullName>
    </submittedName>
</protein>
<dbReference type="InterPro" id="IPR006091">
    <property type="entry name" value="Acyl-CoA_Oxase/DH_mid-dom"/>
</dbReference>
<dbReference type="AlphaFoldDB" id="A0A226F0J2"/>
<evidence type="ECO:0000313" key="23">
    <source>
        <dbReference type="EMBL" id="OXA62998.1"/>
    </source>
</evidence>
<dbReference type="FunFam" id="1.10.540.10:FF:000001">
    <property type="entry name" value="Very long-chain-specific acyl-CoA dehydrogenase, mitochondrial"/>
    <property type="match status" value="1"/>
</dbReference>
<gene>
    <name evidence="23" type="ORF">Fcan01_03561</name>
</gene>
<dbReference type="STRING" id="158441.A0A226F0J2"/>
<keyword evidence="7 17" id="KW-0274">FAD</keyword>
<evidence type="ECO:0000256" key="7">
    <source>
        <dbReference type="ARBA" id="ARBA00022827"/>
    </source>
</evidence>
<dbReference type="InterPro" id="IPR037069">
    <property type="entry name" value="AcylCoA_DH/ox_N_sf"/>
</dbReference>
<dbReference type="Proteomes" id="UP000198287">
    <property type="component" value="Unassembled WGS sequence"/>
</dbReference>
<dbReference type="Pfam" id="PF21343">
    <property type="entry name" value="ACAD9-ACADV_C"/>
    <property type="match status" value="1"/>
</dbReference>
<keyword evidence="24" id="KW-1185">Reference proteome</keyword>
<dbReference type="FunFam" id="2.40.110.10:FF:000006">
    <property type="entry name" value="very long-chain specific acyl-CoA dehydrogenase, mitochondrial"/>
    <property type="match status" value="1"/>
</dbReference>
<evidence type="ECO:0000259" key="21">
    <source>
        <dbReference type="Pfam" id="PF02771"/>
    </source>
</evidence>
<keyword evidence="5 17" id="KW-0285">Flavoprotein</keyword>
<dbReference type="OrthoDB" id="354at2759"/>
<evidence type="ECO:0000256" key="16">
    <source>
        <dbReference type="ARBA" id="ARBA00049224"/>
    </source>
</evidence>
<evidence type="ECO:0000256" key="11">
    <source>
        <dbReference type="ARBA" id="ARBA00023128"/>
    </source>
</evidence>
<evidence type="ECO:0000256" key="10">
    <source>
        <dbReference type="ARBA" id="ARBA00023002"/>
    </source>
</evidence>
<dbReference type="SUPFAM" id="SSF56645">
    <property type="entry name" value="Acyl-CoA dehydrogenase NM domain-like"/>
    <property type="match status" value="1"/>
</dbReference>
<keyword evidence="10 17" id="KW-0560">Oxidoreductase</keyword>
<comment type="catalytic activity">
    <reaction evidence="13">
        <text>oxidized [electron-transfer flavoprotein] + hexadecanoyl-CoA + H(+) = (2E)-hexadecenoyl-CoA + reduced [electron-transfer flavoprotein]</text>
        <dbReference type="Rhea" id="RHEA:43448"/>
        <dbReference type="Rhea" id="RHEA-COMP:10685"/>
        <dbReference type="Rhea" id="RHEA-COMP:10686"/>
        <dbReference type="ChEBI" id="CHEBI:15378"/>
        <dbReference type="ChEBI" id="CHEBI:57379"/>
        <dbReference type="ChEBI" id="CHEBI:57692"/>
        <dbReference type="ChEBI" id="CHEBI:58307"/>
        <dbReference type="ChEBI" id="CHEBI:61526"/>
    </reaction>
    <physiologicalReaction direction="left-to-right" evidence="13">
        <dbReference type="Rhea" id="RHEA:43449"/>
    </physiologicalReaction>
</comment>
<evidence type="ECO:0000256" key="6">
    <source>
        <dbReference type="ARBA" id="ARBA00022792"/>
    </source>
</evidence>
<comment type="catalytic activity">
    <reaction evidence="14">
        <text>tetradecanoyl-CoA + oxidized [electron-transfer flavoprotein] + H(+) = (2E)-tetradecenoyl-CoA + reduced [electron-transfer flavoprotein]</text>
        <dbReference type="Rhea" id="RHEA:47316"/>
        <dbReference type="Rhea" id="RHEA-COMP:10685"/>
        <dbReference type="Rhea" id="RHEA-COMP:10686"/>
        <dbReference type="ChEBI" id="CHEBI:15378"/>
        <dbReference type="ChEBI" id="CHEBI:57385"/>
        <dbReference type="ChEBI" id="CHEBI:57692"/>
        <dbReference type="ChEBI" id="CHEBI:58307"/>
        <dbReference type="ChEBI" id="CHEBI:61405"/>
    </reaction>
    <physiologicalReaction direction="left-to-right" evidence="14">
        <dbReference type="Rhea" id="RHEA:47317"/>
    </physiologicalReaction>
</comment>
<dbReference type="Gene3D" id="1.20.140.10">
    <property type="entry name" value="Butyryl-CoA Dehydrogenase, subunit A, domain 3"/>
    <property type="match status" value="2"/>
</dbReference>
<dbReference type="Pfam" id="PF02770">
    <property type="entry name" value="Acyl-CoA_dh_M"/>
    <property type="match status" value="1"/>
</dbReference>
<feature type="domain" description="ACAD9/ACADV-like C-terminal" evidence="22">
    <location>
        <begin position="526"/>
        <end position="648"/>
    </location>
</feature>
<feature type="domain" description="Acyl-CoA oxidase/dehydrogenase middle" evidence="20">
    <location>
        <begin position="211"/>
        <end position="312"/>
    </location>
</feature>
<comment type="cofactor">
    <cofactor evidence="1 17">
        <name>FAD</name>
        <dbReference type="ChEBI" id="CHEBI:57692"/>
    </cofactor>
</comment>
<accession>A0A226F0J2</accession>
<comment type="similarity">
    <text evidence="3 17">Belongs to the acyl-CoA dehydrogenase family.</text>
</comment>
<name>A0A226F0J2_FOLCA</name>
<feature type="compositionally biased region" description="Polar residues" evidence="18">
    <location>
        <begin position="37"/>
        <end position="54"/>
    </location>
</feature>
<dbReference type="Pfam" id="PF02771">
    <property type="entry name" value="Acyl-CoA_dh_N"/>
    <property type="match status" value="1"/>
</dbReference>
<dbReference type="InterPro" id="IPR046373">
    <property type="entry name" value="Acyl-CoA_Oxase/DH_mid-dom_sf"/>
</dbReference>
<keyword evidence="8" id="KW-0809">Transit peptide</keyword>
<keyword evidence="9" id="KW-0007">Acetylation</keyword>
<dbReference type="InterPro" id="IPR049448">
    <property type="entry name" value="ACAD9/ACADV-like_C"/>
</dbReference>
<dbReference type="InterPro" id="IPR013786">
    <property type="entry name" value="AcylCoA_DH/ox_N"/>
</dbReference>
<dbReference type="FunFam" id="1.20.140.10:FF:000008">
    <property type="entry name" value="acyl-CoA dehydrogenase family member 9, mitochondrial"/>
    <property type="match status" value="1"/>
</dbReference>
<dbReference type="GO" id="GO:0003995">
    <property type="term" value="F:acyl-CoA dehydrogenase activity"/>
    <property type="evidence" value="ECO:0007669"/>
    <property type="project" value="InterPro"/>
</dbReference>
<dbReference type="InterPro" id="IPR009075">
    <property type="entry name" value="AcylCo_DH/oxidase_C"/>
</dbReference>
<evidence type="ECO:0000259" key="22">
    <source>
        <dbReference type="Pfam" id="PF21343"/>
    </source>
</evidence>
<dbReference type="Gene3D" id="2.40.110.10">
    <property type="entry name" value="Butyryl-CoA Dehydrogenase, subunit A, domain 2"/>
    <property type="match status" value="1"/>
</dbReference>
<comment type="caution">
    <text evidence="23">The sequence shown here is derived from an EMBL/GenBank/DDBJ whole genome shotgun (WGS) entry which is preliminary data.</text>
</comment>
<dbReference type="Gene3D" id="1.10.540.10">
    <property type="entry name" value="Acyl-CoA dehydrogenase/oxidase, N-terminal domain"/>
    <property type="match status" value="1"/>
</dbReference>
<evidence type="ECO:0000256" key="18">
    <source>
        <dbReference type="SAM" id="MobiDB-lite"/>
    </source>
</evidence>
<organism evidence="23 24">
    <name type="scientific">Folsomia candida</name>
    <name type="common">Springtail</name>
    <dbReference type="NCBI Taxonomy" id="158441"/>
    <lineage>
        <taxon>Eukaryota</taxon>
        <taxon>Metazoa</taxon>
        <taxon>Ecdysozoa</taxon>
        <taxon>Arthropoda</taxon>
        <taxon>Hexapoda</taxon>
        <taxon>Collembola</taxon>
        <taxon>Entomobryomorpha</taxon>
        <taxon>Isotomoidea</taxon>
        <taxon>Isotomidae</taxon>
        <taxon>Proisotominae</taxon>
        <taxon>Folsomia</taxon>
    </lineage>
</organism>
<evidence type="ECO:0000313" key="24">
    <source>
        <dbReference type="Proteomes" id="UP000198287"/>
    </source>
</evidence>
<evidence type="ECO:0000256" key="2">
    <source>
        <dbReference type="ARBA" id="ARBA00004637"/>
    </source>
</evidence>
<evidence type="ECO:0000256" key="15">
    <source>
        <dbReference type="ARBA" id="ARBA00049140"/>
    </source>
</evidence>
<evidence type="ECO:0000256" key="3">
    <source>
        <dbReference type="ARBA" id="ARBA00009347"/>
    </source>
</evidence>
<evidence type="ECO:0000256" key="17">
    <source>
        <dbReference type="RuleBase" id="RU362125"/>
    </source>
</evidence>
<evidence type="ECO:0000256" key="12">
    <source>
        <dbReference type="ARBA" id="ARBA00023136"/>
    </source>
</evidence>
<evidence type="ECO:0000259" key="19">
    <source>
        <dbReference type="Pfam" id="PF00441"/>
    </source>
</evidence>
<feature type="domain" description="Acyl-CoA dehydrogenase/oxidase C-terminal" evidence="19">
    <location>
        <begin position="324"/>
        <end position="471"/>
    </location>
</feature>
<dbReference type="PANTHER" id="PTHR43884:SF9">
    <property type="entry name" value="COMPLEX I ASSEMBLY FACTOR ACAD9, MITOCHONDRIAL"/>
    <property type="match status" value="1"/>
</dbReference>
<feature type="region of interest" description="Disordered" evidence="18">
    <location>
        <begin position="37"/>
        <end position="66"/>
    </location>
</feature>
<evidence type="ECO:0000256" key="13">
    <source>
        <dbReference type="ARBA" id="ARBA00047916"/>
    </source>
</evidence>
<sequence>MPPLRHLRHLLRSTHYHHRLVLVPLISSSHPLSTSQNVSLAAHTTPTIKPTQKSRSLDATEDGSVSGQKKTSFAKDLLLGRFDTDILTFPEVLDKERHETLHEMLEPIERFFKEEVDSRKIDAEGKIPEKVLKGLAELGLYGQQVPVEFGGLGLNATEYARLQEIISLDGGIAVTLAAHQTIGFKGILLYGTPEQKAKYLPRLASGELLAAFALTEPGSGSDAGSVSLKATLSKDGKSWVLNGSKIWISNGGTADFFTVFAKTADDIVTPDSPRRVTAFLVERSFGGVTSGKSEDKLGIRGSNTSEVFFDNVVVPMENVLGEVGDGFKIAVNILNSGRFSMGSAVAGGLRQGMAQAAEYAITRKQFGKPLMEFGLIKEKFARVAMHTYAMEAMAYMTAGMLDSGDYENCAVESAIVKVYSAEAAWVCGSELLQIFGGSGYMKDLPFERAVRDSRILLIFEGTNEILRLFIALMSLQHAGKGLKEMVKKLRNPFKNPIFMFEQIWRRHKIAKSDPSYSIGISSYLHPSLDTSAKSLEYCVHRLSYATEVLLQRHGADVINPKLQLELKRVADNMIDIYAMTAVLARASRSYCIGLKDAQTEVILADAFVLEASARCDQRVEELITMPRGLLIDTQLNTIADQVFKNRGYFAEHPLTKTYW</sequence>
<feature type="domain" description="Acyl-CoA dehydrogenase/oxidase N-terminal" evidence="21">
    <location>
        <begin position="100"/>
        <end position="207"/>
    </location>
</feature>
<keyword evidence="6" id="KW-0999">Mitochondrion inner membrane</keyword>
<proteinExistence type="inferred from homology"/>
<dbReference type="InterPro" id="IPR009100">
    <property type="entry name" value="AcylCoA_DH/oxidase_NM_dom_sf"/>
</dbReference>
<comment type="subcellular location">
    <subcellularLocation>
        <location evidence="2">Mitochondrion inner membrane</location>
        <topology evidence="2">Peripheral membrane protein</topology>
    </subcellularLocation>
</comment>
<dbReference type="GO" id="GO:0006631">
    <property type="term" value="P:fatty acid metabolic process"/>
    <property type="evidence" value="ECO:0007669"/>
    <property type="project" value="UniProtKB-ARBA"/>
</dbReference>
<dbReference type="Pfam" id="PF00441">
    <property type="entry name" value="Acyl-CoA_dh_1"/>
    <property type="match status" value="1"/>
</dbReference>
<evidence type="ECO:0000256" key="5">
    <source>
        <dbReference type="ARBA" id="ARBA00022630"/>
    </source>
</evidence>
<evidence type="ECO:0000256" key="4">
    <source>
        <dbReference type="ARBA" id="ARBA00022553"/>
    </source>
</evidence>
<evidence type="ECO:0000256" key="8">
    <source>
        <dbReference type="ARBA" id="ARBA00022946"/>
    </source>
</evidence>
<dbReference type="SUPFAM" id="SSF47203">
    <property type="entry name" value="Acyl-CoA dehydrogenase C-terminal domain-like"/>
    <property type="match status" value="1"/>
</dbReference>